<sequence length="173" mass="19555">MSVPCTTVPDMTTWREFATTAPLISAIFLRRHAAAKNLCLLATTRSDGYPRISPIEPRVFEDRLWLVGMPGTTKFKDLQRDPRFCLHTATVDTEVAEGDAKVWGTVTDVRDGALRARWLQSLFEETEIDFRDESFDTFFAADITGASAVEVRDGHMDVHIWKPGTAERTVRKH</sequence>
<dbReference type="InterPro" id="IPR012349">
    <property type="entry name" value="Split_barrel_FMN-bd"/>
</dbReference>
<keyword evidence="4" id="KW-1185">Reference proteome</keyword>
<keyword evidence="1" id="KW-0560">Oxidoreductase</keyword>
<reference evidence="3 4" key="1">
    <citation type="submission" date="2019-10" db="EMBL/GenBank/DDBJ databases">
        <title>Nocardia macrotermitis sp. nov. and Nocardia aurantia sp. nov., isolated from the gut of fungus growing-termite Macrotermes natalensis.</title>
        <authorList>
            <person name="Benndorf R."/>
            <person name="Schwitalla J."/>
            <person name="Martin K."/>
            <person name="De Beer W."/>
            <person name="Kaster A.-K."/>
            <person name="Vollmers J."/>
            <person name="Poulsen M."/>
            <person name="Beemelmanns C."/>
        </authorList>
    </citation>
    <scope>NUCLEOTIDE SEQUENCE [LARGE SCALE GENOMIC DNA]</scope>
    <source>
        <strain evidence="3 4">RB56</strain>
    </source>
</reference>
<dbReference type="GO" id="GO:0070967">
    <property type="term" value="F:coenzyme F420 binding"/>
    <property type="evidence" value="ECO:0007669"/>
    <property type="project" value="TreeGrafter"/>
</dbReference>
<dbReference type="Proteomes" id="UP000431401">
    <property type="component" value="Unassembled WGS sequence"/>
</dbReference>
<dbReference type="Gene3D" id="2.30.110.10">
    <property type="entry name" value="Electron Transport, Fmn-binding Protein, Chain A"/>
    <property type="match status" value="1"/>
</dbReference>
<gene>
    <name evidence="3" type="ORF">NRB56_59780</name>
</gene>
<organism evidence="3 4">
    <name type="scientific">Nocardia aurantia</name>
    <dbReference type="NCBI Taxonomy" id="2585199"/>
    <lineage>
        <taxon>Bacteria</taxon>
        <taxon>Bacillati</taxon>
        <taxon>Actinomycetota</taxon>
        <taxon>Actinomycetes</taxon>
        <taxon>Mycobacteriales</taxon>
        <taxon>Nocardiaceae</taxon>
        <taxon>Nocardia</taxon>
    </lineage>
</organism>
<dbReference type="InterPro" id="IPR052019">
    <property type="entry name" value="F420H2_bilvrd_red/Heme_oxyg"/>
</dbReference>
<dbReference type="SUPFAM" id="SSF50475">
    <property type="entry name" value="FMN-binding split barrel"/>
    <property type="match status" value="1"/>
</dbReference>
<dbReference type="PANTHER" id="PTHR35176:SF6">
    <property type="entry name" value="HEME OXYGENASE HI_0854-RELATED"/>
    <property type="match status" value="1"/>
</dbReference>
<proteinExistence type="predicted"/>
<evidence type="ECO:0000256" key="1">
    <source>
        <dbReference type="ARBA" id="ARBA00023002"/>
    </source>
</evidence>
<accession>A0A7K0DX69</accession>
<dbReference type="InterPro" id="IPR011576">
    <property type="entry name" value="Pyridox_Oxase_N"/>
</dbReference>
<dbReference type="PANTHER" id="PTHR35176">
    <property type="entry name" value="HEME OXYGENASE HI_0854-RELATED"/>
    <property type="match status" value="1"/>
</dbReference>
<comment type="caution">
    <text evidence="3">The sequence shown here is derived from an EMBL/GenBank/DDBJ whole genome shotgun (WGS) entry which is preliminary data.</text>
</comment>
<protein>
    <recommendedName>
        <fullName evidence="2">Pyridoxamine 5'-phosphate oxidase N-terminal domain-containing protein</fullName>
    </recommendedName>
</protein>
<name>A0A7K0DX69_9NOCA</name>
<evidence type="ECO:0000313" key="3">
    <source>
        <dbReference type="EMBL" id="MQY30376.1"/>
    </source>
</evidence>
<dbReference type="GO" id="GO:0005829">
    <property type="term" value="C:cytosol"/>
    <property type="evidence" value="ECO:0007669"/>
    <property type="project" value="TreeGrafter"/>
</dbReference>
<dbReference type="Pfam" id="PF01243">
    <property type="entry name" value="PNPOx_N"/>
    <property type="match status" value="1"/>
</dbReference>
<evidence type="ECO:0000259" key="2">
    <source>
        <dbReference type="Pfam" id="PF01243"/>
    </source>
</evidence>
<dbReference type="GO" id="GO:0016627">
    <property type="term" value="F:oxidoreductase activity, acting on the CH-CH group of donors"/>
    <property type="evidence" value="ECO:0007669"/>
    <property type="project" value="TreeGrafter"/>
</dbReference>
<dbReference type="EMBL" id="WEGI01000014">
    <property type="protein sequence ID" value="MQY30376.1"/>
    <property type="molecule type" value="Genomic_DNA"/>
</dbReference>
<feature type="domain" description="Pyridoxamine 5'-phosphate oxidase N-terminal" evidence="2">
    <location>
        <begin position="35"/>
        <end position="122"/>
    </location>
</feature>
<dbReference type="AlphaFoldDB" id="A0A7K0DX69"/>
<evidence type="ECO:0000313" key="4">
    <source>
        <dbReference type="Proteomes" id="UP000431401"/>
    </source>
</evidence>